<keyword evidence="3 4" id="KW-0560">Oxidoreductase</keyword>
<gene>
    <name evidence="4 10" type="primary">proC</name>
    <name evidence="10" type="ORF">METEAL_39020</name>
</gene>
<comment type="catalytic activity">
    <reaction evidence="4">
        <text>L-proline + NAD(+) = (S)-1-pyrroline-5-carboxylate + NADH + 2 H(+)</text>
        <dbReference type="Rhea" id="RHEA:14105"/>
        <dbReference type="ChEBI" id="CHEBI:15378"/>
        <dbReference type="ChEBI" id="CHEBI:17388"/>
        <dbReference type="ChEBI" id="CHEBI:57540"/>
        <dbReference type="ChEBI" id="CHEBI:57945"/>
        <dbReference type="ChEBI" id="CHEBI:60039"/>
        <dbReference type="EC" id="1.5.1.2"/>
    </reaction>
</comment>
<dbReference type="Proteomes" id="UP001238179">
    <property type="component" value="Chromosome"/>
</dbReference>
<comment type="pathway">
    <text evidence="4 7">Amino-acid biosynthesis; L-proline biosynthesis; L-proline from L-glutamate 5-semialdehyde: step 1/1.</text>
</comment>
<keyword evidence="11" id="KW-1185">Reference proteome</keyword>
<comment type="subcellular location">
    <subcellularLocation>
        <location evidence="4">Cytoplasm</location>
    </subcellularLocation>
</comment>
<feature type="binding site" evidence="6">
    <location>
        <begin position="8"/>
        <end position="13"/>
    </location>
    <ligand>
        <name>NADP(+)</name>
        <dbReference type="ChEBI" id="CHEBI:58349"/>
    </ligand>
</feature>
<dbReference type="InterPro" id="IPR028939">
    <property type="entry name" value="P5C_Rdtase_cat_N"/>
</dbReference>
<dbReference type="HAMAP" id="MF_01925">
    <property type="entry name" value="P5C_reductase"/>
    <property type="match status" value="1"/>
</dbReference>
<evidence type="ECO:0000256" key="4">
    <source>
        <dbReference type="HAMAP-Rule" id="MF_01925"/>
    </source>
</evidence>
<dbReference type="Gene3D" id="3.40.50.720">
    <property type="entry name" value="NAD(P)-binding Rossmann-like Domain"/>
    <property type="match status" value="1"/>
</dbReference>
<dbReference type="PIRSF" id="PIRSF000193">
    <property type="entry name" value="Pyrrol-5-carb_rd"/>
    <property type="match status" value="1"/>
</dbReference>
<dbReference type="PANTHER" id="PTHR11645:SF0">
    <property type="entry name" value="PYRROLINE-5-CARBOXYLATE REDUCTASE 3"/>
    <property type="match status" value="1"/>
</dbReference>
<evidence type="ECO:0000256" key="6">
    <source>
        <dbReference type="PIRSR" id="PIRSR000193-1"/>
    </source>
</evidence>
<sequence length="269" mass="26967">MTTRLAIIGFGTMGQAITGGLVEAAGYPPEGITASGKGKGGRARAQALGVGWAATAAEAARGAEAVVLCVKPKDLGPLLESLAAAGALDHKPLVVSIAAGTDLAFLEARVPGGTPVIRAMPNTPCSIRMGTIVLAPGAHAGEEHLALARTLFEPLGAVLDLDEHHMDAVTGLSASGPAFIFVILEALAEGGVQCGLPRGVAVELAARMTVGAASMVLQTGRHPAALKDEVTTPAGCTIAGLLALEDGRIRSVLARGIERASQVASGLGR</sequence>
<evidence type="ECO:0000256" key="2">
    <source>
        <dbReference type="ARBA" id="ARBA00022857"/>
    </source>
</evidence>
<comment type="similarity">
    <text evidence="1 4 7">Belongs to the pyrroline-5-carboxylate reductase family.</text>
</comment>
<dbReference type="InterPro" id="IPR029036">
    <property type="entry name" value="P5CR_dimer"/>
</dbReference>
<dbReference type="KEGG" id="msil:METEAL_39020"/>
<keyword evidence="4 7" id="KW-0028">Amino-acid biosynthesis</keyword>
<keyword evidence="4 7" id="KW-0641">Proline biosynthesis</keyword>
<protein>
    <recommendedName>
        <fullName evidence="4 5">Pyrroline-5-carboxylate reductase</fullName>
        <shortName evidence="4">P5C reductase</shortName>
        <shortName evidence="4">P5CR</shortName>
        <ecNumber evidence="4 5">1.5.1.2</ecNumber>
    </recommendedName>
    <alternativeName>
        <fullName evidence="4">PCA reductase</fullName>
    </alternativeName>
</protein>
<dbReference type="EMBL" id="AP027080">
    <property type="protein sequence ID" value="BDU74728.1"/>
    <property type="molecule type" value="Genomic_DNA"/>
</dbReference>
<dbReference type="PROSITE" id="PS00521">
    <property type="entry name" value="P5CR"/>
    <property type="match status" value="1"/>
</dbReference>
<evidence type="ECO:0000313" key="10">
    <source>
        <dbReference type="EMBL" id="BDU74728.1"/>
    </source>
</evidence>
<evidence type="ECO:0000256" key="5">
    <source>
        <dbReference type="NCBIfam" id="TIGR00112"/>
    </source>
</evidence>
<dbReference type="FunFam" id="1.10.3730.10:FF:000001">
    <property type="entry name" value="Pyrroline-5-carboxylate reductase"/>
    <property type="match status" value="1"/>
</dbReference>
<dbReference type="GO" id="GO:0005737">
    <property type="term" value="C:cytoplasm"/>
    <property type="evidence" value="ECO:0007669"/>
    <property type="project" value="UniProtKB-SubCell"/>
</dbReference>
<keyword evidence="2 4" id="KW-0521">NADP</keyword>
<feature type="domain" description="Pyrroline-5-carboxylate reductase dimerisation" evidence="9">
    <location>
        <begin position="163"/>
        <end position="265"/>
    </location>
</feature>
<dbReference type="InterPro" id="IPR000304">
    <property type="entry name" value="Pyrroline-COOH_reductase"/>
</dbReference>
<dbReference type="GO" id="GO:0055129">
    <property type="term" value="P:L-proline biosynthetic process"/>
    <property type="evidence" value="ECO:0007669"/>
    <property type="project" value="UniProtKB-UniRule"/>
</dbReference>
<dbReference type="InterPro" id="IPR053790">
    <property type="entry name" value="P5CR-like_CS"/>
</dbReference>
<reference evidence="11" key="1">
    <citation type="journal article" date="2023" name="Int. J. Syst. Evol. Microbiol.">
        <title>Mesoterricola silvestris gen. nov., sp. nov., Mesoterricola sediminis sp. nov., Geothrix oryzae sp. nov., Geothrix edaphica sp. nov., Geothrix rubra sp. nov., and Geothrix limicola sp. nov., six novel members of Acidobacteriota isolated from soils.</title>
        <authorList>
            <person name="Itoh H."/>
            <person name="Sugisawa Y."/>
            <person name="Mise K."/>
            <person name="Xu Z."/>
            <person name="Kuniyasu M."/>
            <person name="Ushijima N."/>
            <person name="Kawano K."/>
            <person name="Kobayashi E."/>
            <person name="Shiratori Y."/>
            <person name="Masuda Y."/>
            <person name="Senoo K."/>
        </authorList>
    </citation>
    <scope>NUCLEOTIDE SEQUENCE [LARGE SCALE GENOMIC DNA]</scope>
    <source>
        <strain evidence="11">W79</strain>
    </source>
</reference>
<evidence type="ECO:0000313" key="11">
    <source>
        <dbReference type="Proteomes" id="UP001238179"/>
    </source>
</evidence>
<dbReference type="InterPro" id="IPR036291">
    <property type="entry name" value="NAD(P)-bd_dom_sf"/>
</dbReference>
<evidence type="ECO:0000256" key="7">
    <source>
        <dbReference type="RuleBase" id="RU003903"/>
    </source>
</evidence>
<dbReference type="Pfam" id="PF14748">
    <property type="entry name" value="P5CR_dimer"/>
    <property type="match status" value="1"/>
</dbReference>
<dbReference type="SUPFAM" id="SSF51735">
    <property type="entry name" value="NAD(P)-binding Rossmann-fold domains"/>
    <property type="match status" value="1"/>
</dbReference>
<dbReference type="PANTHER" id="PTHR11645">
    <property type="entry name" value="PYRROLINE-5-CARBOXYLATE REDUCTASE"/>
    <property type="match status" value="1"/>
</dbReference>
<dbReference type="Pfam" id="PF03807">
    <property type="entry name" value="F420_oxidored"/>
    <property type="match status" value="1"/>
</dbReference>
<evidence type="ECO:0000256" key="3">
    <source>
        <dbReference type="ARBA" id="ARBA00023002"/>
    </source>
</evidence>
<dbReference type="RefSeq" id="WP_316413401.1">
    <property type="nucleotide sequence ID" value="NZ_AP027080.1"/>
</dbReference>
<feature type="domain" description="Pyrroline-5-carboxylate reductase catalytic N-terminal" evidence="8">
    <location>
        <begin position="4"/>
        <end position="100"/>
    </location>
</feature>
<organism evidence="10 11">
    <name type="scientific">Mesoterricola silvestris</name>
    <dbReference type="NCBI Taxonomy" id="2927979"/>
    <lineage>
        <taxon>Bacteria</taxon>
        <taxon>Pseudomonadati</taxon>
        <taxon>Acidobacteriota</taxon>
        <taxon>Holophagae</taxon>
        <taxon>Holophagales</taxon>
        <taxon>Holophagaceae</taxon>
        <taxon>Mesoterricola</taxon>
    </lineage>
</organism>
<evidence type="ECO:0000256" key="1">
    <source>
        <dbReference type="ARBA" id="ARBA00005525"/>
    </source>
</evidence>
<dbReference type="InterPro" id="IPR008927">
    <property type="entry name" value="6-PGluconate_DH-like_C_sf"/>
</dbReference>
<dbReference type="NCBIfam" id="TIGR00112">
    <property type="entry name" value="proC"/>
    <property type="match status" value="1"/>
</dbReference>
<proteinExistence type="inferred from homology"/>
<comment type="catalytic activity">
    <reaction evidence="4 7">
        <text>L-proline + NADP(+) = (S)-1-pyrroline-5-carboxylate + NADPH + 2 H(+)</text>
        <dbReference type="Rhea" id="RHEA:14109"/>
        <dbReference type="ChEBI" id="CHEBI:15378"/>
        <dbReference type="ChEBI" id="CHEBI:17388"/>
        <dbReference type="ChEBI" id="CHEBI:57783"/>
        <dbReference type="ChEBI" id="CHEBI:58349"/>
        <dbReference type="ChEBI" id="CHEBI:60039"/>
        <dbReference type="EC" id="1.5.1.2"/>
    </reaction>
</comment>
<dbReference type="GO" id="GO:0004735">
    <property type="term" value="F:pyrroline-5-carboxylate reductase activity"/>
    <property type="evidence" value="ECO:0007669"/>
    <property type="project" value="UniProtKB-UniRule"/>
</dbReference>
<evidence type="ECO:0000259" key="8">
    <source>
        <dbReference type="Pfam" id="PF03807"/>
    </source>
</evidence>
<dbReference type="EC" id="1.5.1.2" evidence="4 5"/>
<evidence type="ECO:0000259" key="9">
    <source>
        <dbReference type="Pfam" id="PF14748"/>
    </source>
</evidence>
<dbReference type="AlphaFoldDB" id="A0AA48H2C4"/>
<keyword evidence="4" id="KW-0963">Cytoplasm</keyword>
<dbReference type="Gene3D" id="1.10.3730.10">
    <property type="entry name" value="ProC C-terminal domain-like"/>
    <property type="match status" value="1"/>
</dbReference>
<dbReference type="SUPFAM" id="SSF48179">
    <property type="entry name" value="6-phosphogluconate dehydrogenase C-terminal domain-like"/>
    <property type="match status" value="1"/>
</dbReference>
<comment type="function">
    <text evidence="4">Catalyzes the reduction of 1-pyrroline-5-carboxylate (PCA) to L-proline.</text>
</comment>
<name>A0AA48H2C4_9BACT</name>
<accession>A0AA48H2C4</accession>